<accession>A0ABP1QKM8</accession>
<sequence>MSKRWITITQIVTTVLVFTCLSQIPSVESSSATAKSISTSSSSHLTSNSSPSSSAAAAKEEGDDILPQGESPPSSIEPELPETVSEIGSVIPGIYKEYLPQPIYYESVVPAIFQYQTPQWNKTEITFNNWYTCVSETIPYRYSCPVTFHMNKAIVNLHVDFEGLHPISDTRTQVLQQSMTNYYDRLTSHSSFCDRIQKHFPGIWTETADLQRYLNALKGCSRGSDLHPYLNRSIIDYNYSIRQPFTRMENNFYNTFYKHILGSGGKNSSLDLVASALLSNTRTSLQAAVLGQYYAEKNRWIHANEDCRQGFIPTSLVTPDKFNDSLSQIHKMKIFQKHSEFSISTGEMSKYYSAPIADCTHTSDSFVVRVLIPIVKKYRREMLQLVHVHTIPFLYNDHVCKVKLPVEGKQDYYKSQDSIYGEMDSSFMYLYHEIAQRAYRTNCKPNQLCKIPDYMLDSRKSDPCVSALLSRSDSGIRKYCDFECLLKDQYFLPNVVRVATNKFVVTGDSLTIKIACRNEQGSQIETEKLVYLKPGQIGATLFKLPCNCRMVIPHVNEFYGGQPCDETTNTENVYHSHDEPRRYREEVTFSSIIPFMFGKVKSNNGGQQTYQRTDKNANAVYHEKMDYYDSLDGGDLLNLTEIIDTERIEKYISASEKRRERERNDFMGMDYYAEKLVSGSDEGGPGLGGFFWSVFIISFIVILSLQAYIIVMLKRNERISYSKADRILYRVEPDATSLG</sequence>
<reference evidence="4 5" key="1">
    <citation type="submission" date="2024-08" db="EMBL/GenBank/DDBJ databases">
        <authorList>
            <person name="Cucini C."/>
            <person name="Frati F."/>
        </authorList>
    </citation>
    <scope>NUCLEOTIDE SEQUENCE [LARGE SCALE GENOMIC DNA]</scope>
</reference>
<gene>
    <name evidence="4" type="ORF">ODALV1_LOCUS11304</name>
</gene>
<dbReference type="EMBL" id="CAXLJM020000034">
    <property type="protein sequence ID" value="CAL8102953.1"/>
    <property type="molecule type" value="Genomic_DNA"/>
</dbReference>
<feature type="compositionally biased region" description="Low complexity" evidence="1">
    <location>
        <begin position="39"/>
        <end position="57"/>
    </location>
</feature>
<keyword evidence="2" id="KW-0812">Transmembrane</keyword>
<evidence type="ECO:0000313" key="4">
    <source>
        <dbReference type="EMBL" id="CAL8102953.1"/>
    </source>
</evidence>
<feature type="compositionally biased region" description="Low complexity" evidence="1">
    <location>
        <begin position="71"/>
        <end position="81"/>
    </location>
</feature>
<proteinExistence type="predicted"/>
<dbReference type="Proteomes" id="UP001642540">
    <property type="component" value="Unassembled WGS sequence"/>
</dbReference>
<evidence type="ECO:0000256" key="2">
    <source>
        <dbReference type="SAM" id="Phobius"/>
    </source>
</evidence>
<comment type="caution">
    <text evidence="4">The sequence shown here is derived from an EMBL/GenBank/DDBJ whole genome shotgun (WGS) entry which is preliminary data.</text>
</comment>
<evidence type="ECO:0000256" key="3">
    <source>
        <dbReference type="SAM" id="SignalP"/>
    </source>
</evidence>
<feature type="transmembrane region" description="Helical" evidence="2">
    <location>
        <begin position="690"/>
        <end position="713"/>
    </location>
</feature>
<keyword evidence="5" id="KW-1185">Reference proteome</keyword>
<name>A0ABP1QKM8_9HEXA</name>
<feature type="region of interest" description="Disordered" evidence="1">
    <location>
        <begin position="39"/>
        <end position="81"/>
    </location>
</feature>
<evidence type="ECO:0000313" key="5">
    <source>
        <dbReference type="Proteomes" id="UP001642540"/>
    </source>
</evidence>
<keyword evidence="3" id="KW-0732">Signal</keyword>
<keyword evidence="2" id="KW-1133">Transmembrane helix</keyword>
<protein>
    <submittedName>
        <fullName evidence="4">Uncharacterized protein</fullName>
    </submittedName>
</protein>
<keyword evidence="2" id="KW-0472">Membrane</keyword>
<feature type="signal peptide" evidence="3">
    <location>
        <begin position="1"/>
        <end position="29"/>
    </location>
</feature>
<organism evidence="4 5">
    <name type="scientific">Orchesella dallaii</name>
    <dbReference type="NCBI Taxonomy" id="48710"/>
    <lineage>
        <taxon>Eukaryota</taxon>
        <taxon>Metazoa</taxon>
        <taxon>Ecdysozoa</taxon>
        <taxon>Arthropoda</taxon>
        <taxon>Hexapoda</taxon>
        <taxon>Collembola</taxon>
        <taxon>Entomobryomorpha</taxon>
        <taxon>Entomobryoidea</taxon>
        <taxon>Orchesellidae</taxon>
        <taxon>Orchesellinae</taxon>
        <taxon>Orchesella</taxon>
    </lineage>
</organism>
<evidence type="ECO:0000256" key="1">
    <source>
        <dbReference type="SAM" id="MobiDB-lite"/>
    </source>
</evidence>
<feature type="chain" id="PRO_5045551302" evidence="3">
    <location>
        <begin position="30"/>
        <end position="739"/>
    </location>
</feature>